<comment type="caution">
    <text evidence="10">The sequence shown here is derived from an EMBL/GenBank/DDBJ whole genome shotgun (WGS) entry which is preliminary data.</text>
</comment>
<organism evidence="10 11">
    <name type="scientific">Sinorhizobium terangae</name>
    <dbReference type="NCBI Taxonomy" id="110322"/>
    <lineage>
        <taxon>Bacteria</taxon>
        <taxon>Pseudomonadati</taxon>
        <taxon>Pseudomonadota</taxon>
        <taxon>Alphaproteobacteria</taxon>
        <taxon>Hyphomicrobiales</taxon>
        <taxon>Rhizobiaceae</taxon>
        <taxon>Sinorhizobium/Ensifer group</taxon>
        <taxon>Sinorhizobium</taxon>
    </lineage>
</organism>
<feature type="transmembrane region" description="Helical" evidence="8">
    <location>
        <begin position="80"/>
        <end position="100"/>
    </location>
</feature>
<protein>
    <recommendedName>
        <fullName evidence="9">Glycosyltransferase RgtA/B/C/D-like domain-containing protein</fullName>
    </recommendedName>
</protein>
<evidence type="ECO:0000256" key="1">
    <source>
        <dbReference type="ARBA" id="ARBA00004651"/>
    </source>
</evidence>
<feature type="transmembrane region" description="Helical" evidence="8">
    <location>
        <begin position="313"/>
        <end position="331"/>
    </location>
</feature>
<feature type="transmembrane region" description="Helical" evidence="8">
    <location>
        <begin position="144"/>
        <end position="171"/>
    </location>
</feature>
<dbReference type="GO" id="GO:0005886">
    <property type="term" value="C:plasma membrane"/>
    <property type="evidence" value="ECO:0007669"/>
    <property type="project" value="UniProtKB-SubCell"/>
</dbReference>
<dbReference type="EMBL" id="WITC01000036">
    <property type="protein sequence ID" value="MQX15091.1"/>
    <property type="molecule type" value="Genomic_DNA"/>
</dbReference>
<keyword evidence="7 8" id="KW-0472">Membrane</keyword>
<dbReference type="GO" id="GO:0016763">
    <property type="term" value="F:pentosyltransferase activity"/>
    <property type="evidence" value="ECO:0007669"/>
    <property type="project" value="TreeGrafter"/>
</dbReference>
<keyword evidence="11" id="KW-1185">Reference proteome</keyword>
<feature type="transmembrane region" description="Helical" evidence="8">
    <location>
        <begin position="276"/>
        <end position="293"/>
    </location>
</feature>
<keyword evidence="2" id="KW-1003">Cell membrane</keyword>
<dbReference type="OrthoDB" id="9810951at2"/>
<dbReference type="GO" id="GO:0010041">
    <property type="term" value="P:response to iron(III) ion"/>
    <property type="evidence" value="ECO:0007669"/>
    <property type="project" value="TreeGrafter"/>
</dbReference>
<gene>
    <name evidence="10" type="ORF">GHK62_10050</name>
</gene>
<dbReference type="Proteomes" id="UP000439983">
    <property type="component" value="Unassembled WGS sequence"/>
</dbReference>
<dbReference type="InterPro" id="IPR050297">
    <property type="entry name" value="LipidA_mod_glycosyltrf_83"/>
</dbReference>
<feature type="transmembrane region" description="Helical" evidence="8">
    <location>
        <begin position="365"/>
        <end position="384"/>
    </location>
</feature>
<feature type="transmembrane region" description="Helical" evidence="8">
    <location>
        <begin position="20"/>
        <end position="41"/>
    </location>
</feature>
<dbReference type="AlphaFoldDB" id="A0A6N7LB66"/>
<evidence type="ECO:0000259" key="9">
    <source>
        <dbReference type="Pfam" id="PF13231"/>
    </source>
</evidence>
<evidence type="ECO:0000256" key="7">
    <source>
        <dbReference type="ARBA" id="ARBA00023136"/>
    </source>
</evidence>
<dbReference type="InterPro" id="IPR038731">
    <property type="entry name" value="RgtA/B/C-like"/>
</dbReference>
<feature type="transmembrane region" description="Helical" evidence="8">
    <location>
        <begin position="106"/>
        <end position="124"/>
    </location>
</feature>
<evidence type="ECO:0000256" key="6">
    <source>
        <dbReference type="ARBA" id="ARBA00022989"/>
    </source>
</evidence>
<reference evidence="10 11" key="1">
    <citation type="journal article" date="2013" name="Genome Biol.">
        <title>Comparative genomics of the core and accessory genomes of 48 Sinorhizobium strains comprising five genospecies.</title>
        <authorList>
            <person name="Sugawara M."/>
            <person name="Epstein B."/>
            <person name="Badgley B.D."/>
            <person name="Unno T."/>
            <person name="Xu L."/>
            <person name="Reese J."/>
            <person name="Gyaneshwar P."/>
            <person name="Denny R."/>
            <person name="Mudge J."/>
            <person name="Bharti A.K."/>
            <person name="Farmer A.D."/>
            <person name="May G.D."/>
            <person name="Woodward J.E."/>
            <person name="Medigue C."/>
            <person name="Vallenet D."/>
            <person name="Lajus A."/>
            <person name="Rouy Z."/>
            <person name="Martinez-Vaz B."/>
            <person name="Tiffin P."/>
            <person name="Young N.D."/>
            <person name="Sadowsky M.J."/>
        </authorList>
    </citation>
    <scope>NUCLEOTIDE SEQUENCE [LARGE SCALE GENOMIC DNA]</scope>
    <source>
        <strain evidence="10 11">USDA4894</strain>
    </source>
</reference>
<evidence type="ECO:0000256" key="3">
    <source>
        <dbReference type="ARBA" id="ARBA00022676"/>
    </source>
</evidence>
<keyword evidence="3" id="KW-0328">Glycosyltransferase</keyword>
<keyword evidence="4" id="KW-0808">Transferase</keyword>
<keyword evidence="6 8" id="KW-1133">Transmembrane helix</keyword>
<evidence type="ECO:0000313" key="11">
    <source>
        <dbReference type="Proteomes" id="UP000439983"/>
    </source>
</evidence>
<evidence type="ECO:0000313" key="10">
    <source>
        <dbReference type="EMBL" id="MQX15091.1"/>
    </source>
</evidence>
<feature type="transmembrane region" description="Helical" evidence="8">
    <location>
        <begin position="191"/>
        <end position="213"/>
    </location>
</feature>
<evidence type="ECO:0000256" key="8">
    <source>
        <dbReference type="SAM" id="Phobius"/>
    </source>
</evidence>
<dbReference type="GO" id="GO:0009103">
    <property type="term" value="P:lipopolysaccharide biosynthetic process"/>
    <property type="evidence" value="ECO:0007669"/>
    <property type="project" value="TreeGrafter"/>
</dbReference>
<evidence type="ECO:0000256" key="2">
    <source>
        <dbReference type="ARBA" id="ARBA00022475"/>
    </source>
</evidence>
<feature type="transmembrane region" description="Helical" evidence="8">
    <location>
        <begin position="337"/>
        <end position="353"/>
    </location>
</feature>
<keyword evidence="5 8" id="KW-0812">Transmembrane</keyword>
<dbReference type="PANTHER" id="PTHR33908:SF3">
    <property type="entry name" value="UNDECAPRENYL PHOSPHATE-ALPHA-4-AMINO-4-DEOXY-L-ARABINOSE ARABINOSYL TRANSFERASE"/>
    <property type="match status" value="1"/>
</dbReference>
<feature type="transmembrane region" description="Helical" evidence="8">
    <location>
        <begin position="220"/>
        <end position="243"/>
    </location>
</feature>
<sequence>MLLRAATSAESHCVHMALPAWTRLVWLPLVVFILFLAAISFRPLLPIDETRYTSVAWEMYLSQDWLKPLTMNFAPYHHKLPLLFWLINASWAIFGVSRWAATLPVVLSSLACVYLTVALGRVLFPGFQRQGDRTAIIMVAGAPFLAYSTVIYFDLTLTVFVLLSLIGTVVYTRARGWRSVVLIGVSLGLGVLARGPVAFLHLLFPILLAPLWASNLRQPVRWYLGILAALGVAAAIVLCWLIPVLQQSDGKFAYALLWMQTVGRATGKLDAHVQPFYFYLPFLPAALIPWVFLPRFWRGAAVLREGLWETEGIRFLVCWFVPTFLLFSLISEKQPHYLLPLLPAVVLAMALCLKEVSTRQMAQGLAIMVVAIVAGQAIASVTILKRYDLEPVAAYMRANRDKDWAFVENYHAELGFLARLQKPVDDVPRHRLAQWFADHPDGRAIVVYRNAKDLAGYHSVLDNPYRAKRMAVLSAQ</sequence>
<name>A0A6N7LB66_SINTE</name>
<evidence type="ECO:0000256" key="4">
    <source>
        <dbReference type="ARBA" id="ARBA00022679"/>
    </source>
</evidence>
<comment type="subcellular location">
    <subcellularLocation>
        <location evidence="1">Cell membrane</location>
        <topology evidence="1">Multi-pass membrane protein</topology>
    </subcellularLocation>
</comment>
<evidence type="ECO:0000256" key="5">
    <source>
        <dbReference type="ARBA" id="ARBA00022692"/>
    </source>
</evidence>
<feature type="domain" description="Glycosyltransferase RgtA/B/C/D-like" evidence="9">
    <location>
        <begin position="81"/>
        <end position="234"/>
    </location>
</feature>
<dbReference type="PANTHER" id="PTHR33908">
    <property type="entry name" value="MANNOSYLTRANSFERASE YKCB-RELATED"/>
    <property type="match status" value="1"/>
</dbReference>
<accession>A0A6N7LB66</accession>
<dbReference type="Pfam" id="PF13231">
    <property type="entry name" value="PMT_2"/>
    <property type="match status" value="1"/>
</dbReference>
<proteinExistence type="predicted"/>